<proteinExistence type="predicted"/>
<reference evidence="6" key="1">
    <citation type="submission" date="2014-05" db="EMBL/GenBank/DDBJ databases">
        <authorList>
            <person name="Chronopoulou M."/>
        </authorList>
    </citation>
    <scope>NUCLEOTIDE SEQUENCE</scope>
    <source>
        <tissue evidence="6">Whole organism</tissue>
    </source>
</reference>
<dbReference type="InterPro" id="IPR002893">
    <property type="entry name" value="Znf_MYND"/>
</dbReference>
<evidence type="ECO:0000259" key="4">
    <source>
        <dbReference type="Pfam" id="PF01753"/>
    </source>
</evidence>
<dbReference type="GO" id="GO:0008270">
    <property type="term" value="F:zinc ion binding"/>
    <property type="evidence" value="ECO:0007669"/>
    <property type="project" value="UniProtKB-KW"/>
</dbReference>
<evidence type="ECO:0000313" key="6">
    <source>
        <dbReference type="EMBL" id="CDW25190.1"/>
    </source>
</evidence>
<accession>A0A0K2TH47</accession>
<feature type="domain" description="Mitochondrial splicing suppressor 51-like C-terminal" evidence="5">
    <location>
        <begin position="361"/>
        <end position="546"/>
    </location>
</feature>
<dbReference type="AlphaFoldDB" id="A0A0K2TH47"/>
<dbReference type="EMBL" id="HACA01007829">
    <property type="protein sequence ID" value="CDW25190.1"/>
    <property type="molecule type" value="Transcribed_RNA"/>
</dbReference>
<keyword evidence="1" id="KW-0479">Metal-binding</keyword>
<organism evidence="6">
    <name type="scientific">Lepeophtheirus salmonis</name>
    <name type="common">Salmon louse</name>
    <name type="synonym">Caligus salmonis</name>
    <dbReference type="NCBI Taxonomy" id="72036"/>
    <lineage>
        <taxon>Eukaryota</taxon>
        <taxon>Metazoa</taxon>
        <taxon>Ecdysozoa</taxon>
        <taxon>Arthropoda</taxon>
        <taxon>Crustacea</taxon>
        <taxon>Multicrustacea</taxon>
        <taxon>Hexanauplia</taxon>
        <taxon>Copepoda</taxon>
        <taxon>Siphonostomatoida</taxon>
        <taxon>Caligidae</taxon>
        <taxon>Lepeophtheirus</taxon>
    </lineage>
</organism>
<dbReference type="Gene3D" id="6.10.140.2220">
    <property type="match status" value="1"/>
</dbReference>
<dbReference type="OrthoDB" id="5282002at2759"/>
<evidence type="ECO:0000256" key="3">
    <source>
        <dbReference type="ARBA" id="ARBA00022833"/>
    </source>
</evidence>
<keyword evidence="2" id="KW-0863">Zinc-finger</keyword>
<evidence type="ECO:0000256" key="1">
    <source>
        <dbReference type="ARBA" id="ARBA00022723"/>
    </source>
</evidence>
<dbReference type="Pfam" id="PF20179">
    <property type="entry name" value="MSS51_C"/>
    <property type="match status" value="1"/>
</dbReference>
<feature type="domain" description="MYND-type" evidence="4">
    <location>
        <begin position="173"/>
        <end position="201"/>
    </location>
</feature>
<sequence>MNFEGFQDLIVRVASSWLKLAKKEIVEFDSISKYLQKSPFNSSKTAENEAAYQDLMDIRLKLYEVSCEIDQYHNSYMEFMHEVFDHPDLLDKITKDLLTEEKHLIHLELIIMEQVEDWEIDTGKYDQESMWTKMRRMVVDLPNGKTTTIAMSQEPQKRYWFGMCPISSTLGNMKWCSGCKIVGYIGKEEQKEDWSNHKKLCKVLTTLRNGKQHWLAEFSDKDSFSKELRKGLDRALNQYEIDMVNHPRRCIKCGSYEQDKLVNCQKCYCVAFCNAHVDAGKVSHEEHCQSLRTALDDHKFEVTVGHQVQNYSPYVETKSWKPLPNDIEKFFSDDISSLVSQKLPGYRDSELRYLTFLYTCPLTVLHALEETGTKSQAVEQMEHLTLHLVGSRIAEIRHLSGWEVIASRLPKLNSLDIIFIGDECERMEFPKLFSYKGKGLQIDERKGLKINYRFEANTLYHDYIKKNSFIEPDAVIALDCGFKFYPSWRESLPYMIRPGGAPLIFTEFNITDTKDNLTLLKNIVPNTRTVIEPRLNAYCSKRPVRCSDSTDNYVPYSVIYTNDYVCAVSL</sequence>
<dbReference type="PANTHER" id="PTHR28069:SF2">
    <property type="entry name" value="GH20023P"/>
    <property type="match status" value="1"/>
</dbReference>
<dbReference type="PANTHER" id="PTHR28069">
    <property type="entry name" value="GH20023P"/>
    <property type="match status" value="1"/>
</dbReference>
<evidence type="ECO:0000256" key="2">
    <source>
        <dbReference type="ARBA" id="ARBA00022771"/>
    </source>
</evidence>
<keyword evidence="3" id="KW-0862">Zinc</keyword>
<protein>
    <submittedName>
        <fullName evidence="6">Putative LOC101449370 [Ceratitis capitata]</fullName>
    </submittedName>
</protein>
<dbReference type="RefSeq" id="XP_040573425.1">
    <property type="nucleotide sequence ID" value="XM_040717491.2"/>
</dbReference>
<dbReference type="Pfam" id="PF01753">
    <property type="entry name" value="zf-MYND"/>
    <property type="match status" value="1"/>
</dbReference>
<dbReference type="GeneID" id="121122482"/>
<dbReference type="KEGG" id="lsm:121122482"/>
<dbReference type="SUPFAM" id="SSF144232">
    <property type="entry name" value="HIT/MYND zinc finger-like"/>
    <property type="match status" value="1"/>
</dbReference>
<dbReference type="InterPro" id="IPR046824">
    <property type="entry name" value="Mss51-like_C"/>
</dbReference>
<evidence type="ECO:0000259" key="5">
    <source>
        <dbReference type="Pfam" id="PF20179"/>
    </source>
</evidence>
<name>A0A0K2TH47_LEPSM</name>